<gene>
    <name evidence="1" type="ORF">GCM10023336_39670</name>
</gene>
<accession>A0ABP9KMJ1</accession>
<dbReference type="EMBL" id="BAABKC010000056">
    <property type="protein sequence ID" value="GAA5061851.1"/>
    <property type="molecule type" value="Genomic_DNA"/>
</dbReference>
<proteinExistence type="predicted"/>
<comment type="caution">
    <text evidence="1">The sequence shown here is derived from an EMBL/GenBank/DDBJ whole genome shotgun (WGS) entry which is preliminary data.</text>
</comment>
<dbReference type="InterPro" id="IPR036736">
    <property type="entry name" value="ACP-like_sf"/>
</dbReference>
<name>A0ABP9KMJ1_9ACTN</name>
<evidence type="ECO:0000313" key="2">
    <source>
        <dbReference type="Proteomes" id="UP001500124"/>
    </source>
</evidence>
<protein>
    <recommendedName>
        <fullName evidence="3">Acyl carrier protein</fullName>
    </recommendedName>
</protein>
<organism evidence="1 2">
    <name type="scientific">Streptomyces similanensis</name>
    <dbReference type="NCBI Taxonomy" id="1274988"/>
    <lineage>
        <taxon>Bacteria</taxon>
        <taxon>Bacillati</taxon>
        <taxon>Actinomycetota</taxon>
        <taxon>Actinomycetes</taxon>
        <taxon>Kitasatosporales</taxon>
        <taxon>Streptomycetaceae</taxon>
        <taxon>Streptomyces</taxon>
    </lineage>
</organism>
<reference evidence="2" key="1">
    <citation type="journal article" date="2019" name="Int. J. Syst. Evol. Microbiol.">
        <title>The Global Catalogue of Microorganisms (GCM) 10K type strain sequencing project: providing services to taxonomists for standard genome sequencing and annotation.</title>
        <authorList>
            <consortium name="The Broad Institute Genomics Platform"/>
            <consortium name="The Broad Institute Genome Sequencing Center for Infectious Disease"/>
            <person name="Wu L."/>
            <person name="Ma J."/>
        </authorList>
    </citation>
    <scope>NUCLEOTIDE SEQUENCE [LARGE SCALE GENOMIC DNA]</scope>
    <source>
        <strain evidence="2">JCM 18410</strain>
    </source>
</reference>
<dbReference type="Gene3D" id="1.10.1200.10">
    <property type="entry name" value="ACP-like"/>
    <property type="match status" value="1"/>
</dbReference>
<dbReference type="SUPFAM" id="SSF47336">
    <property type="entry name" value="ACP-like"/>
    <property type="match status" value="1"/>
</dbReference>
<sequence>MFALELVTFVEQHFRVEIAVEDLDLDNFRTLGRTAAFVRRKRAGATVERRPGGAGDG</sequence>
<dbReference type="Proteomes" id="UP001500124">
    <property type="component" value="Unassembled WGS sequence"/>
</dbReference>
<evidence type="ECO:0008006" key="3">
    <source>
        <dbReference type="Google" id="ProtNLM"/>
    </source>
</evidence>
<keyword evidence="2" id="KW-1185">Reference proteome</keyword>
<evidence type="ECO:0000313" key="1">
    <source>
        <dbReference type="EMBL" id="GAA5061851.1"/>
    </source>
</evidence>